<evidence type="ECO:0000313" key="11">
    <source>
        <dbReference type="EMBL" id="SVA19476.1"/>
    </source>
</evidence>
<keyword evidence="8" id="KW-0238">DNA-binding</keyword>
<evidence type="ECO:0000256" key="1">
    <source>
        <dbReference type="ARBA" id="ARBA00022722"/>
    </source>
</evidence>
<evidence type="ECO:0000256" key="9">
    <source>
        <dbReference type="ARBA" id="ARBA00023204"/>
    </source>
</evidence>
<keyword evidence="9" id="KW-0234">DNA repair</keyword>
<keyword evidence="7" id="KW-0067">ATP-binding</keyword>
<evidence type="ECO:0000256" key="4">
    <source>
        <dbReference type="ARBA" id="ARBA00022801"/>
    </source>
</evidence>
<keyword evidence="2" id="KW-0547">Nucleotide-binding</keyword>
<dbReference type="InterPro" id="IPR014017">
    <property type="entry name" value="DNA_helicase_UvrD-like_C"/>
</dbReference>
<dbReference type="Gene3D" id="3.90.320.10">
    <property type="match status" value="1"/>
</dbReference>
<evidence type="ECO:0000259" key="10">
    <source>
        <dbReference type="PROSITE" id="PS51217"/>
    </source>
</evidence>
<evidence type="ECO:0000256" key="8">
    <source>
        <dbReference type="ARBA" id="ARBA00023125"/>
    </source>
</evidence>
<proteinExistence type="predicted"/>
<dbReference type="EMBL" id="UINC01005158">
    <property type="protein sequence ID" value="SVA19476.1"/>
    <property type="molecule type" value="Genomic_DNA"/>
</dbReference>
<evidence type="ECO:0000256" key="2">
    <source>
        <dbReference type="ARBA" id="ARBA00022741"/>
    </source>
</evidence>
<dbReference type="InterPro" id="IPR027417">
    <property type="entry name" value="P-loop_NTPase"/>
</dbReference>
<keyword evidence="4" id="KW-0378">Hydrolase</keyword>
<evidence type="ECO:0000256" key="7">
    <source>
        <dbReference type="ARBA" id="ARBA00022840"/>
    </source>
</evidence>
<dbReference type="GO" id="GO:0004386">
    <property type="term" value="F:helicase activity"/>
    <property type="evidence" value="ECO:0007669"/>
    <property type="project" value="UniProtKB-KW"/>
</dbReference>
<keyword evidence="1" id="KW-0540">Nuclease</keyword>
<dbReference type="AlphaFoldDB" id="A0A381TTW9"/>
<dbReference type="InterPro" id="IPR038726">
    <property type="entry name" value="PDDEXK_AddAB-type"/>
</dbReference>
<gene>
    <name evidence="11" type="ORF">METZ01_LOCUS72330</name>
</gene>
<dbReference type="InterPro" id="IPR011604">
    <property type="entry name" value="PDDEXK-like_dom_sf"/>
</dbReference>
<dbReference type="PROSITE" id="PS51217">
    <property type="entry name" value="UVRD_HELICASE_CTER"/>
    <property type="match status" value="1"/>
</dbReference>
<feature type="domain" description="UvrD-like helicase C-terminal" evidence="10">
    <location>
        <begin position="220"/>
        <end position="495"/>
    </location>
</feature>
<reference evidence="11" key="1">
    <citation type="submission" date="2018-05" db="EMBL/GenBank/DDBJ databases">
        <authorList>
            <person name="Lanie J.A."/>
            <person name="Ng W.-L."/>
            <person name="Kazmierczak K.M."/>
            <person name="Andrzejewski T.M."/>
            <person name="Davidsen T.M."/>
            <person name="Wayne K.J."/>
            <person name="Tettelin H."/>
            <person name="Glass J.I."/>
            <person name="Rusch D."/>
            <person name="Podicherti R."/>
            <person name="Tsui H.-C.T."/>
            <person name="Winkler M.E."/>
        </authorList>
    </citation>
    <scope>NUCLEOTIDE SEQUENCE</scope>
</reference>
<dbReference type="SUPFAM" id="SSF52540">
    <property type="entry name" value="P-loop containing nucleoside triphosphate hydrolases"/>
    <property type="match status" value="1"/>
</dbReference>
<dbReference type="GO" id="GO:0006281">
    <property type="term" value="P:DNA repair"/>
    <property type="evidence" value="ECO:0007669"/>
    <property type="project" value="UniProtKB-KW"/>
</dbReference>
<evidence type="ECO:0000256" key="6">
    <source>
        <dbReference type="ARBA" id="ARBA00022839"/>
    </source>
</evidence>
<keyword evidence="6" id="KW-0269">Exonuclease</keyword>
<organism evidence="11">
    <name type="scientific">marine metagenome</name>
    <dbReference type="NCBI Taxonomy" id="408172"/>
    <lineage>
        <taxon>unclassified sequences</taxon>
        <taxon>metagenomes</taxon>
        <taxon>ecological metagenomes</taxon>
    </lineage>
</organism>
<name>A0A381TTW9_9ZZZZ</name>
<accession>A0A381TTW9</accession>
<dbReference type="GO" id="GO:0003677">
    <property type="term" value="F:DNA binding"/>
    <property type="evidence" value="ECO:0007669"/>
    <property type="project" value="UniProtKB-KW"/>
</dbReference>
<dbReference type="Pfam" id="PF12705">
    <property type="entry name" value="PDDEXK_1"/>
    <property type="match status" value="1"/>
</dbReference>
<keyword evidence="3" id="KW-0227">DNA damage</keyword>
<evidence type="ECO:0000256" key="5">
    <source>
        <dbReference type="ARBA" id="ARBA00022806"/>
    </source>
</evidence>
<sequence>MKTTFTFTACGAPATAALADAITAAKGDDPLAPVTVVVPSNLVGVSARRTLAAGSPAGLAAVRFETVLGLARLLAGPSLPGERRRVTDPVVGAAVRSVLTASADLLRPVARHPATERALIRVHRELRELDDHALTALADAGPRAAEVVRLHREVHGRLADCYVDEVDLHRAAAATVAARHPLFDGLGAVVLHLPERLPASGLALLEALAANGPVAAVAAHTGDAEADAPLRHLVGRLGGTLPTEPPAVAASHLLVRSVADPDEEARLAVREVLAGARAGIAFNRMAIAHPGNDRYARLLHQHLAAADVPFNGVAGRRLGESLTGRTLLALLALPDHDLARTAVMAVLSSGAILGIDGRPVPVTAWERLSREASVAAGISQWQERLERYADDQDVRLTELEAEGADESRLRGPRERRARADDLLAFVQRLADDLDPEQRPTDWPGLTRWAAGLLERYLGSPADRANWPPEEADAHVRVGDLLRNLAGLGTIEAAPGFANFRRAVADGLDREVDREGRFGNGVFVGGFGATAGLDFDRVVVVGLAEGVTPSRRRDDPLLADAVRRTLDGALTLRAERQADLHRSLLATFAAGATDRVLVFSRGDFGSKTEAVPSRWLLDQVEAELGERPNPAQLEALEADWFATSSSFAQSLEHLDHPADHHEYALAELLRDRHRGLLPDVSDRRLTDVVLDRGIALVRGREDPELTRFDGLLDGVELPSPADGHTILSATRLENWVRCPYAYFMRYVLGVGSLDEPADEDGITPLARGSLAHEILDRFLTESIEADDLPSPDVPWGPAHHQRLDRICDEEFALVESRGLTGRPLLWQRDGGRLRRALQEFLFQDDERRSDDLLTPVAAEMAFGFDGAEPFVLHLSDGRTLRFRGRIDRVDRAVGGGLVVTDFKTGKKQYYNKVSEDLPDANGQYLQLPLYGLAARERLARPDADVEARYWFLTDGGRVVGHPLSDPVLERFDLVLTTIVDGIERGLFPARPPKSSYGIGCDYCDPDDLGTKSRTDLWDRKRLDPRLDDYRRLIGDLPDDGPIAVIDLGGSGA</sequence>
<dbReference type="GO" id="GO:0005524">
    <property type="term" value="F:ATP binding"/>
    <property type="evidence" value="ECO:0007669"/>
    <property type="project" value="UniProtKB-KW"/>
</dbReference>
<protein>
    <recommendedName>
        <fullName evidence="10">UvrD-like helicase C-terminal domain-containing protein</fullName>
    </recommendedName>
</protein>
<keyword evidence="5" id="KW-0347">Helicase</keyword>
<evidence type="ECO:0000256" key="3">
    <source>
        <dbReference type="ARBA" id="ARBA00022763"/>
    </source>
</evidence>
<dbReference type="GO" id="GO:0004527">
    <property type="term" value="F:exonuclease activity"/>
    <property type="evidence" value="ECO:0007669"/>
    <property type="project" value="UniProtKB-KW"/>
</dbReference>